<organism evidence="1 2">
    <name type="scientific">Smallanthus sonchifolius</name>
    <dbReference type="NCBI Taxonomy" id="185202"/>
    <lineage>
        <taxon>Eukaryota</taxon>
        <taxon>Viridiplantae</taxon>
        <taxon>Streptophyta</taxon>
        <taxon>Embryophyta</taxon>
        <taxon>Tracheophyta</taxon>
        <taxon>Spermatophyta</taxon>
        <taxon>Magnoliopsida</taxon>
        <taxon>eudicotyledons</taxon>
        <taxon>Gunneridae</taxon>
        <taxon>Pentapetalae</taxon>
        <taxon>asterids</taxon>
        <taxon>campanulids</taxon>
        <taxon>Asterales</taxon>
        <taxon>Asteraceae</taxon>
        <taxon>Asteroideae</taxon>
        <taxon>Heliantheae alliance</taxon>
        <taxon>Millerieae</taxon>
        <taxon>Smallanthus</taxon>
    </lineage>
</organism>
<reference evidence="2" key="1">
    <citation type="journal article" date="2022" name="Mol. Ecol. Resour.">
        <title>The genomes of chicory, endive, great burdock and yacon provide insights into Asteraceae palaeo-polyploidization history and plant inulin production.</title>
        <authorList>
            <person name="Fan W."/>
            <person name="Wang S."/>
            <person name="Wang H."/>
            <person name="Wang A."/>
            <person name="Jiang F."/>
            <person name="Liu H."/>
            <person name="Zhao H."/>
            <person name="Xu D."/>
            <person name="Zhang Y."/>
        </authorList>
    </citation>
    <scope>NUCLEOTIDE SEQUENCE [LARGE SCALE GENOMIC DNA]</scope>
    <source>
        <strain evidence="2">cv. Yunnan</strain>
    </source>
</reference>
<reference evidence="1 2" key="2">
    <citation type="journal article" date="2022" name="Mol. Ecol. Resour.">
        <title>The genomes of chicory, endive, great burdock and yacon provide insights into Asteraceae paleo-polyploidization history and plant inulin production.</title>
        <authorList>
            <person name="Fan W."/>
            <person name="Wang S."/>
            <person name="Wang H."/>
            <person name="Wang A."/>
            <person name="Jiang F."/>
            <person name="Liu H."/>
            <person name="Zhao H."/>
            <person name="Xu D."/>
            <person name="Zhang Y."/>
        </authorList>
    </citation>
    <scope>NUCLEOTIDE SEQUENCE [LARGE SCALE GENOMIC DNA]</scope>
    <source>
        <strain evidence="2">cv. Yunnan</strain>
        <tissue evidence="1">Leaves</tissue>
    </source>
</reference>
<dbReference type="EMBL" id="CM042044">
    <property type="protein sequence ID" value="KAI3688073.1"/>
    <property type="molecule type" value="Genomic_DNA"/>
</dbReference>
<accession>A0ACB8YS15</accession>
<comment type="caution">
    <text evidence="1">The sequence shown here is derived from an EMBL/GenBank/DDBJ whole genome shotgun (WGS) entry which is preliminary data.</text>
</comment>
<gene>
    <name evidence="1" type="ORF">L1987_81779</name>
</gene>
<proteinExistence type="predicted"/>
<dbReference type="Proteomes" id="UP001056120">
    <property type="component" value="Linkage Group LG27"/>
</dbReference>
<protein>
    <submittedName>
        <fullName evidence="1">Uncharacterized protein</fullName>
    </submittedName>
</protein>
<evidence type="ECO:0000313" key="1">
    <source>
        <dbReference type="EMBL" id="KAI3688073.1"/>
    </source>
</evidence>
<name>A0ACB8YS15_9ASTR</name>
<keyword evidence="2" id="KW-1185">Reference proteome</keyword>
<evidence type="ECO:0000313" key="2">
    <source>
        <dbReference type="Proteomes" id="UP001056120"/>
    </source>
</evidence>
<sequence length="91" mass="9782">MYIPSTTTKNVRIIIGRGRSEGASKQSLLYGSLELGKLVAGKILEAVDVVEGDGGPGTVLKLTLKPEIPSRKEKQTTMGIKEAFLIFHPTT</sequence>